<accession>A0A200Q5C5</accession>
<organism evidence="1 2">
    <name type="scientific">Macleaya cordata</name>
    <name type="common">Five-seeded plume-poppy</name>
    <name type="synonym">Bocconia cordata</name>
    <dbReference type="NCBI Taxonomy" id="56857"/>
    <lineage>
        <taxon>Eukaryota</taxon>
        <taxon>Viridiplantae</taxon>
        <taxon>Streptophyta</taxon>
        <taxon>Embryophyta</taxon>
        <taxon>Tracheophyta</taxon>
        <taxon>Spermatophyta</taxon>
        <taxon>Magnoliopsida</taxon>
        <taxon>Ranunculales</taxon>
        <taxon>Papaveraceae</taxon>
        <taxon>Papaveroideae</taxon>
        <taxon>Macleaya</taxon>
    </lineage>
</organism>
<dbReference type="Proteomes" id="UP000195402">
    <property type="component" value="Unassembled WGS sequence"/>
</dbReference>
<evidence type="ECO:0000313" key="1">
    <source>
        <dbReference type="EMBL" id="OVA05597.1"/>
    </source>
</evidence>
<dbReference type="InParanoid" id="A0A200Q5C5"/>
<reference evidence="1 2" key="1">
    <citation type="journal article" date="2017" name="Mol. Plant">
        <title>The Genome of Medicinal Plant Macleaya cordata Provides New Insights into Benzylisoquinoline Alkaloids Metabolism.</title>
        <authorList>
            <person name="Liu X."/>
            <person name="Liu Y."/>
            <person name="Huang P."/>
            <person name="Ma Y."/>
            <person name="Qing Z."/>
            <person name="Tang Q."/>
            <person name="Cao H."/>
            <person name="Cheng P."/>
            <person name="Zheng Y."/>
            <person name="Yuan Z."/>
            <person name="Zhou Y."/>
            <person name="Liu J."/>
            <person name="Tang Z."/>
            <person name="Zhuo Y."/>
            <person name="Zhang Y."/>
            <person name="Yu L."/>
            <person name="Huang J."/>
            <person name="Yang P."/>
            <person name="Peng Q."/>
            <person name="Zhang J."/>
            <person name="Jiang W."/>
            <person name="Zhang Z."/>
            <person name="Lin K."/>
            <person name="Ro D.K."/>
            <person name="Chen X."/>
            <person name="Xiong X."/>
            <person name="Shang Y."/>
            <person name="Huang S."/>
            <person name="Zeng J."/>
        </authorList>
    </citation>
    <scope>NUCLEOTIDE SEQUENCE [LARGE SCALE GENOMIC DNA]</scope>
    <source>
        <strain evidence="2">cv. BLH2017</strain>
        <tissue evidence="1">Root</tissue>
    </source>
</reference>
<dbReference type="AlphaFoldDB" id="A0A200Q5C5"/>
<comment type="caution">
    <text evidence="1">The sequence shown here is derived from an EMBL/GenBank/DDBJ whole genome shotgun (WGS) entry which is preliminary data.</text>
</comment>
<dbReference type="EMBL" id="MVGT01003078">
    <property type="protein sequence ID" value="OVA05597.1"/>
    <property type="molecule type" value="Genomic_DNA"/>
</dbReference>
<protein>
    <submittedName>
        <fullName evidence="1">Uncharacterized protein</fullName>
    </submittedName>
</protein>
<name>A0A200Q5C5_MACCD</name>
<evidence type="ECO:0000313" key="2">
    <source>
        <dbReference type="Proteomes" id="UP000195402"/>
    </source>
</evidence>
<gene>
    <name evidence="1" type="ORF">BVC80_1429g3</name>
</gene>
<sequence length="136" mass="16171">MEMIKGVNQDRAWNLGLEREMEEEEINMVSEFMADIGDQTRFSEDMADEDEWSWIVDPKEKFSLLGVSWVTPTSIKVFLETWKKKKIGPQRKDFLLFCLPFAIWATLWRERNERVFEGKENNFDKIIIAVKAILYN</sequence>
<proteinExistence type="predicted"/>
<keyword evidence="2" id="KW-1185">Reference proteome</keyword>